<dbReference type="AlphaFoldDB" id="A0A9W9EJZ4"/>
<sequence length="102" mass="11163">MYGLKQLTILSFMLLSVSAVKDAKRTMVGIETVDNSKGIDVPLDDCHPVEQEEVLTVSVKKHCRVFTGPDCTGRNTLLNPGDHSNNDPVPIESIYCHATPPI</sequence>
<proteinExistence type="predicted"/>
<feature type="chain" id="PRO_5040754695" evidence="1">
    <location>
        <begin position="20"/>
        <end position="102"/>
    </location>
</feature>
<dbReference type="EMBL" id="JAPQKH010000008">
    <property type="protein sequence ID" value="KAJ5083226.1"/>
    <property type="molecule type" value="Genomic_DNA"/>
</dbReference>
<evidence type="ECO:0000313" key="2">
    <source>
        <dbReference type="EMBL" id="KAJ5083226.1"/>
    </source>
</evidence>
<reference evidence="2" key="1">
    <citation type="submission" date="2022-11" db="EMBL/GenBank/DDBJ databases">
        <authorList>
            <person name="Petersen C."/>
        </authorList>
    </citation>
    <scope>NUCLEOTIDE SEQUENCE</scope>
    <source>
        <strain evidence="2">IBT 30069</strain>
    </source>
</reference>
<dbReference type="OrthoDB" id="4291851at2759"/>
<name>A0A9W9EJZ4_9EURO</name>
<comment type="caution">
    <text evidence="2">The sequence shown here is derived from an EMBL/GenBank/DDBJ whole genome shotgun (WGS) entry which is preliminary data.</text>
</comment>
<gene>
    <name evidence="2" type="ORF">N7456_012653</name>
</gene>
<evidence type="ECO:0000313" key="3">
    <source>
        <dbReference type="Proteomes" id="UP001149165"/>
    </source>
</evidence>
<protein>
    <submittedName>
        <fullName evidence="2">Uncharacterized protein</fullName>
    </submittedName>
</protein>
<accession>A0A9W9EJZ4</accession>
<dbReference type="Proteomes" id="UP001149165">
    <property type="component" value="Unassembled WGS sequence"/>
</dbReference>
<keyword evidence="1" id="KW-0732">Signal</keyword>
<evidence type="ECO:0000256" key="1">
    <source>
        <dbReference type="SAM" id="SignalP"/>
    </source>
</evidence>
<reference evidence="2" key="2">
    <citation type="journal article" date="2023" name="IMA Fungus">
        <title>Comparative genomic study of the Penicillium genus elucidates a diverse pangenome and 15 lateral gene transfer events.</title>
        <authorList>
            <person name="Petersen C."/>
            <person name="Sorensen T."/>
            <person name="Nielsen M.R."/>
            <person name="Sondergaard T.E."/>
            <person name="Sorensen J.L."/>
            <person name="Fitzpatrick D.A."/>
            <person name="Frisvad J.C."/>
            <person name="Nielsen K.L."/>
        </authorList>
    </citation>
    <scope>NUCLEOTIDE SEQUENCE</scope>
    <source>
        <strain evidence="2">IBT 30069</strain>
    </source>
</reference>
<organism evidence="2 3">
    <name type="scientific">Penicillium angulare</name>
    <dbReference type="NCBI Taxonomy" id="116970"/>
    <lineage>
        <taxon>Eukaryota</taxon>
        <taxon>Fungi</taxon>
        <taxon>Dikarya</taxon>
        <taxon>Ascomycota</taxon>
        <taxon>Pezizomycotina</taxon>
        <taxon>Eurotiomycetes</taxon>
        <taxon>Eurotiomycetidae</taxon>
        <taxon>Eurotiales</taxon>
        <taxon>Aspergillaceae</taxon>
        <taxon>Penicillium</taxon>
    </lineage>
</organism>
<keyword evidence="3" id="KW-1185">Reference proteome</keyword>
<feature type="signal peptide" evidence="1">
    <location>
        <begin position="1"/>
        <end position="19"/>
    </location>
</feature>